<reference evidence="3 4" key="1">
    <citation type="submission" date="2024-02" db="EMBL/GenBank/DDBJ databases">
        <title>Chromosome-scale genome assembly of the rough periwinkle Littorina saxatilis.</title>
        <authorList>
            <person name="De Jode A."/>
            <person name="Faria R."/>
            <person name="Formenti G."/>
            <person name="Sims Y."/>
            <person name="Smith T.P."/>
            <person name="Tracey A."/>
            <person name="Wood J.M.D."/>
            <person name="Zagrodzka Z.B."/>
            <person name="Johannesson K."/>
            <person name="Butlin R.K."/>
            <person name="Leder E.H."/>
        </authorList>
    </citation>
    <scope>NUCLEOTIDE SEQUENCE [LARGE SCALE GENOMIC DNA]</scope>
    <source>
        <strain evidence="3">Snail1</strain>
        <tissue evidence="3">Muscle</tissue>
    </source>
</reference>
<evidence type="ECO:0000259" key="2">
    <source>
        <dbReference type="Pfam" id="PF00339"/>
    </source>
</evidence>
<dbReference type="SUPFAM" id="SSF81296">
    <property type="entry name" value="E set domains"/>
    <property type="match status" value="1"/>
</dbReference>
<accession>A0AAN9C2D5</accession>
<feature type="domain" description="Arrestin-like N-terminal" evidence="2">
    <location>
        <begin position="8"/>
        <end position="88"/>
    </location>
</feature>
<organism evidence="3 4">
    <name type="scientific">Littorina saxatilis</name>
    <dbReference type="NCBI Taxonomy" id="31220"/>
    <lineage>
        <taxon>Eukaryota</taxon>
        <taxon>Metazoa</taxon>
        <taxon>Spiralia</taxon>
        <taxon>Lophotrochozoa</taxon>
        <taxon>Mollusca</taxon>
        <taxon>Gastropoda</taxon>
        <taxon>Caenogastropoda</taxon>
        <taxon>Littorinimorpha</taxon>
        <taxon>Littorinoidea</taxon>
        <taxon>Littorinidae</taxon>
        <taxon>Littorina</taxon>
    </lineage>
</organism>
<comment type="similarity">
    <text evidence="1">Belongs to the arrestin family.</text>
</comment>
<evidence type="ECO:0000313" key="4">
    <source>
        <dbReference type="Proteomes" id="UP001374579"/>
    </source>
</evidence>
<proteinExistence type="inferred from homology"/>
<dbReference type="AlphaFoldDB" id="A0AAN9C2D5"/>
<name>A0AAN9C2D5_9CAEN</name>
<keyword evidence="4" id="KW-1185">Reference proteome</keyword>
<dbReference type="InterPro" id="IPR014752">
    <property type="entry name" value="Arrestin-like_C"/>
</dbReference>
<dbReference type="Pfam" id="PF00339">
    <property type="entry name" value="Arrestin_N"/>
    <property type="match status" value="1"/>
</dbReference>
<dbReference type="InterPro" id="IPR014756">
    <property type="entry name" value="Ig_E-set"/>
</dbReference>
<protein>
    <recommendedName>
        <fullName evidence="2">Arrestin-like N-terminal domain-containing protein</fullName>
    </recommendedName>
</protein>
<dbReference type="Gene3D" id="2.60.40.640">
    <property type="match status" value="1"/>
</dbReference>
<dbReference type="InterPro" id="IPR011021">
    <property type="entry name" value="Arrestin-like_N"/>
</dbReference>
<evidence type="ECO:0000256" key="1">
    <source>
        <dbReference type="ARBA" id="ARBA00005298"/>
    </source>
</evidence>
<dbReference type="EMBL" id="JBAMIC010000001">
    <property type="protein sequence ID" value="KAK7116097.1"/>
    <property type="molecule type" value="Genomic_DNA"/>
</dbReference>
<comment type="caution">
    <text evidence="3">The sequence shown here is derived from an EMBL/GenBank/DDBJ whole genome shotgun (WGS) entry which is preliminary data.</text>
</comment>
<gene>
    <name evidence="3" type="ORF">V1264_001842</name>
</gene>
<sequence length="95" mass="11052">MGKVNVLEIVLSNATGVYIAGQLLQGHVNLELNNNLKLRDIRIQVRGKAFVHWTEQLMRGPGESRFREIRHHAATEEYIEWTQSVLGRREYYNSM</sequence>
<dbReference type="Proteomes" id="UP001374579">
    <property type="component" value="Unassembled WGS sequence"/>
</dbReference>
<evidence type="ECO:0000313" key="3">
    <source>
        <dbReference type="EMBL" id="KAK7116097.1"/>
    </source>
</evidence>